<dbReference type="PRINTS" id="PR00974">
    <property type="entry name" value="RIBOSOMALS18"/>
</dbReference>
<gene>
    <name evidence="4" type="primary">rpsR</name>
    <name evidence="6" type="ORF">SAMN05660835_01367</name>
</gene>
<dbReference type="Proteomes" id="UP000199411">
    <property type="component" value="Unassembled WGS sequence"/>
</dbReference>
<organism evidence="6 7">
    <name type="scientific">Desulfurella multipotens</name>
    <dbReference type="NCBI Taxonomy" id="79269"/>
    <lineage>
        <taxon>Bacteria</taxon>
        <taxon>Pseudomonadati</taxon>
        <taxon>Campylobacterota</taxon>
        <taxon>Desulfurellia</taxon>
        <taxon>Desulfurellales</taxon>
        <taxon>Desulfurellaceae</taxon>
        <taxon>Desulfurella</taxon>
    </lineage>
</organism>
<dbReference type="GO" id="GO:0022627">
    <property type="term" value="C:cytosolic small ribosomal subunit"/>
    <property type="evidence" value="ECO:0007669"/>
    <property type="project" value="TreeGrafter"/>
</dbReference>
<dbReference type="SUPFAM" id="SSF46911">
    <property type="entry name" value="Ribosomal protein S18"/>
    <property type="match status" value="1"/>
</dbReference>
<reference evidence="7" key="1">
    <citation type="submission" date="2016-10" db="EMBL/GenBank/DDBJ databases">
        <authorList>
            <person name="Varghese N."/>
            <person name="Submissions S."/>
        </authorList>
    </citation>
    <scope>NUCLEOTIDE SEQUENCE [LARGE SCALE GENOMIC DNA]</scope>
    <source>
        <strain evidence="7">DSM 8415</strain>
    </source>
</reference>
<evidence type="ECO:0000313" key="6">
    <source>
        <dbReference type="EMBL" id="SDC79230.1"/>
    </source>
</evidence>
<dbReference type="Gene3D" id="4.10.640.10">
    <property type="entry name" value="Ribosomal protein S18"/>
    <property type="match status" value="1"/>
</dbReference>
<dbReference type="GO" id="GO:0003735">
    <property type="term" value="F:structural constituent of ribosome"/>
    <property type="evidence" value="ECO:0007669"/>
    <property type="project" value="InterPro"/>
</dbReference>
<dbReference type="GO" id="GO:0006412">
    <property type="term" value="P:translation"/>
    <property type="evidence" value="ECO:0007669"/>
    <property type="project" value="UniProtKB-UniRule"/>
</dbReference>
<dbReference type="GO" id="GO:0070181">
    <property type="term" value="F:small ribosomal subunit rRNA binding"/>
    <property type="evidence" value="ECO:0007669"/>
    <property type="project" value="TreeGrafter"/>
</dbReference>
<evidence type="ECO:0000256" key="1">
    <source>
        <dbReference type="ARBA" id="ARBA00005589"/>
    </source>
</evidence>
<evidence type="ECO:0000256" key="4">
    <source>
        <dbReference type="HAMAP-Rule" id="MF_00270"/>
    </source>
</evidence>
<comment type="function">
    <text evidence="4">Binds as a heterodimer with protein bS6 to the central domain of the 16S rRNA, where it helps stabilize the platform of the 30S subunit.</text>
</comment>
<dbReference type="InterPro" id="IPR001648">
    <property type="entry name" value="Ribosomal_bS18"/>
</dbReference>
<comment type="subunit">
    <text evidence="4">Part of the 30S ribosomal subunit. Forms a tight heterodimer with protein bS6.</text>
</comment>
<evidence type="ECO:0000256" key="3">
    <source>
        <dbReference type="ARBA" id="ARBA00023274"/>
    </source>
</evidence>
<dbReference type="InterPro" id="IPR036870">
    <property type="entry name" value="Ribosomal_bS18_sf"/>
</dbReference>
<dbReference type="HAMAP" id="MF_00270">
    <property type="entry name" value="Ribosomal_bS18"/>
    <property type="match status" value="1"/>
</dbReference>
<accession>A0A1G6PG80</accession>
<dbReference type="Pfam" id="PF01084">
    <property type="entry name" value="Ribosomal_S18"/>
    <property type="match status" value="1"/>
</dbReference>
<dbReference type="NCBIfam" id="TIGR00165">
    <property type="entry name" value="S18"/>
    <property type="match status" value="1"/>
</dbReference>
<keyword evidence="3 4" id="KW-0687">Ribonucleoprotein</keyword>
<keyword evidence="2 4" id="KW-0689">Ribosomal protein</keyword>
<keyword evidence="4" id="KW-0699">rRNA-binding</keyword>
<evidence type="ECO:0000256" key="2">
    <source>
        <dbReference type="ARBA" id="ARBA00022980"/>
    </source>
</evidence>
<dbReference type="EMBL" id="FMYU01000009">
    <property type="protein sequence ID" value="SDC79230.1"/>
    <property type="molecule type" value="Genomic_DNA"/>
</dbReference>
<keyword evidence="4" id="KW-0694">RNA-binding</keyword>
<proteinExistence type="inferred from homology"/>
<comment type="similarity">
    <text evidence="1 4 5">Belongs to the bacterial ribosomal protein bS18 family.</text>
</comment>
<dbReference type="OrthoDB" id="9812008at2"/>
<evidence type="ECO:0000313" key="7">
    <source>
        <dbReference type="Proteomes" id="UP000199411"/>
    </source>
</evidence>
<dbReference type="PANTHER" id="PTHR13479">
    <property type="entry name" value="30S RIBOSOMAL PROTEIN S18"/>
    <property type="match status" value="1"/>
</dbReference>
<name>A0A1G6PG80_9BACT</name>
<dbReference type="PANTHER" id="PTHR13479:SF40">
    <property type="entry name" value="SMALL RIBOSOMAL SUBUNIT PROTEIN BS18M"/>
    <property type="match status" value="1"/>
</dbReference>
<keyword evidence="7" id="KW-1185">Reference proteome</keyword>
<dbReference type="RefSeq" id="WP_092129151.1">
    <property type="nucleotide sequence ID" value="NZ_FMYU01000009.1"/>
</dbReference>
<evidence type="ECO:0000256" key="5">
    <source>
        <dbReference type="RuleBase" id="RU003910"/>
    </source>
</evidence>
<sequence>MENNDKNKRKKVFKFSKKKVCYFCINNIDEIDYKNTDVLSRFITERYKIVSRKASGVCAKHQRKLSTSIKRARIMALLPFTINTKLKS</sequence>
<dbReference type="AlphaFoldDB" id="A0A1G6PG80"/>
<protein>
    <recommendedName>
        <fullName evidence="4">Small ribosomal subunit protein bS18</fullName>
    </recommendedName>
</protein>